<dbReference type="PATRIC" id="fig|1202534.3.peg.3996"/>
<feature type="non-terminal residue" evidence="2">
    <location>
        <position position="1"/>
    </location>
</feature>
<sequence>FTFQYGATNIINDEEEDLEKEVFTFQYGATNMYILILHLHVLLSYLHSNMVLLILERLQRRARDPETFTFQYGATNISVSHSNYSLVSLFTFQYGATNILG</sequence>
<comment type="caution">
    <text evidence="2">The sequence shown here is derived from an EMBL/GenBank/DDBJ whole genome shotgun (WGS) entry which is preliminary data.</text>
</comment>
<accession>R9BXV7</accession>
<evidence type="ECO:0000313" key="2">
    <source>
        <dbReference type="EMBL" id="EOR19811.1"/>
    </source>
</evidence>
<keyword evidence="1" id="KW-0812">Transmembrane</keyword>
<keyword evidence="1" id="KW-1133">Transmembrane helix</keyword>
<keyword evidence="3" id="KW-1185">Reference proteome</keyword>
<dbReference type="AlphaFoldDB" id="R9BXV7"/>
<dbReference type="EMBL" id="ASRV01000266">
    <property type="protein sequence ID" value="EOR19811.1"/>
    <property type="molecule type" value="Genomic_DNA"/>
</dbReference>
<name>R9BXV7_9CLOT</name>
<dbReference type="Proteomes" id="UP000013988">
    <property type="component" value="Unassembled WGS sequence"/>
</dbReference>
<reference evidence="2 3" key="1">
    <citation type="submission" date="2013-03" db="EMBL/GenBank/DDBJ databases">
        <title>Whole genome shotgun sequencing of Clostridium sartagoforme AAU1.</title>
        <authorList>
            <person name="Joshi C.G."/>
            <person name="Duggirala S.M."/>
            <person name="Nathani N.M."/>
            <person name="Bhatt V.D."/>
            <person name="Patel A.K."/>
            <person name="Pandya P.R."/>
            <person name="KaPatel J.A."/>
        </authorList>
    </citation>
    <scope>NUCLEOTIDE SEQUENCE [LARGE SCALE GENOMIC DNA]</scope>
    <source>
        <strain evidence="2 3">AAU1</strain>
    </source>
</reference>
<keyword evidence="1" id="KW-0472">Membrane</keyword>
<protein>
    <submittedName>
        <fullName evidence="2">Uncharacterized protein</fullName>
    </submittedName>
</protein>
<organism evidence="2 3">
    <name type="scientific">Clostridium sartagoforme AAU1</name>
    <dbReference type="NCBI Taxonomy" id="1202534"/>
    <lineage>
        <taxon>Bacteria</taxon>
        <taxon>Bacillati</taxon>
        <taxon>Bacillota</taxon>
        <taxon>Clostridia</taxon>
        <taxon>Eubacteriales</taxon>
        <taxon>Clostridiaceae</taxon>
        <taxon>Clostridium</taxon>
    </lineage>
</organism>
<gene>
    <name evidence="2" type="ORF">A500_20039</name>
</gene>
<feature type="transmembrane region" description="Helical" evidence="1">
    <location>
        <begin position="32"/>
        <end position="55"/>
    </location>
</feature>
<evidence type="ECO:0000313" key="3">
    <source>
        <dbReference type="Proteomes" id="UP000013988"/>
    </source>
</evidence>
<evidence type="ECO:0000256" key="1">
    <source>
        <dbReference type="SAM" id="Phobius"/>
    </source>
</evidence>
<proteinExistence type="predicted"/>